<evidence type="ECO:0000256" key="6">
    <source>
        <dbReference type="ARBA" id="ARBA00023225"/>
    </source>
</evidence>
<keyword evidence="5" id="KW-0653">Protein transport</keyword>
<name>A0A3A9KHF8_9BACI</name>
<dbReference type="InterPro" id="IPR022524">
    <property type="entry name" value="FliH_Bacilli"/>
</dbReference>
<comment type="similarity">
    <text evidence="2">Belongs to the FliH family.</text>
</comment>
<feature type="domain" description="Flagellar assembly protein FliH/Type III secretion system HrpE" evidence="9">
    <location>
        <begin position="148"/>
        <end position="253"/>
    </location>
</feature>
<reference evidence="10 11" key="1">
    <citation type="submission" date="2017-10" db="EMBL/GenBank/DDBJ databases">
        <title>Bacillus sp. nov., a halophilic bacterium isolated from a Keqin Lake.</title>
        <authorList>
            <person name="Wang H."/>
        </authorList>
    </citation>
    <scope>NUCLEOTIDE SEQUENCE [LARGE SCALE GENOMIC DNA]</scope>
    <source>
        <strain evidence="10 11">KCTC 13187</strain>
    </source>
</reference>
<evidence type="ECO:0000256" key="4">
    <source>
        <dbReference type="ARBA" id="ARBA00022795"/>
    </source>
</evidence>
<evidence type="ECO:0000256" key="7">
    <source>
        <dbReference type="NCBIfam" id="TIGR03825"/>
    </source>
</evidence>
<evidence type="ECO:0000313" key="10">
    <source>
        <dbReference type="EMBL" id="RKL68993.1"/>
    </source>
</evidence>
<dbReference type="Pfam" id="PF02108">
    <property type="entry name" value="FliH"/>
    <property type="match status" value="1"/>
</dbReference>
<keyword evidence="11" id="KW-1185">Reference proteome</keyword>
<dbReference type="GO" id="GO:0005829">
    <property type="term" value="C:cytosol"/>
    <property type="evidence" value="ECO:0007669"/>
    <property type="project" value="TreeGrafter"/>
</dbReference>
<organism evidence="10 11">
    <name type="scientific">Salipaludibacillus neizhouensis</name>
    <dbReference type="NCBI Taxonomy" id="885475"/>
    <lineage>
        <taxon>Bacteria</taxon>
        <taxon>Bacillati</taxon>
        <taxon>Bacillota</taxon>
        <taxon>Bacilli</taxon>
        <taxon>Bacillales</taxon>
        <taxon>Bacillaceae</taxon>
    </lineage>
</organism>
<keyword evidence="10" id="KW-0966">Cell projection</keyword>
<dbReference type="AlphaFoldDB" id="A0A3A9KHF8"/>
<evidence type="ECO:0000256" key="2">
    <source>
        <dbReference type="ARBA" id="ARBA00006602"/>
    </source>
</evidence>
<dbReference type="EMBL" id="PDOE01000001">
    <property type="protein sequence ID" value="RKL68993.1"/>
    <property type="molecule type" value="Genomic_DNA"/>
</dbReference>
<keyword evidence="6" id="KW-1006">Bacterial flagellum protein export</keyword>
<dbReference type="PANTHER" id="PTHR34982">
    <property type="entry name" value="YOP PROTEINS TRANSLOCATION PROTEIN L"/>
    <property type="match status" value="1"/>
</dbReference>
<keyword evidence="8" id="KW-0175">Coiled coil</keyword>
<sequence length="272" mass="31633">MILLSKLIKSASTDQRVSNEKLIHLKSITPAFTHYDNGTDTNSSEMIESEGDYVHYNEQELIQLEKNRLEQQKNDLEREKEDWLQEKKQQQILMDETADFKANQAAEEGYNQGYSDAIEQVKKEYSAHIKQAENTVTVAKDDYLKKIESSEPIMLDLAITIAKKVIGETLADNEKSWLELLKKAVLEVREQEEVKLYVHPKWFELTLFHKNELQEIALHSRELLIYPDEYLQENGCIIETPYGQMDVSLDSQLLEIKKSLFEKLREGNSGEY</sequence>
<gene>
    <name evidence="10" type="primary">fliH</name>
    <name evidence="10" type="ORF">CR203_02850</name>
</gene>
<dbReference type="PANTHER" id="PTHR34982:SF1">
    <property type="entry name" value="FLAGELLAR ASSEMBLY PROTEIN FLIH"/>
    <property type="match status" value="1"/>
</dbReference>
<protein>
    <recommendedName>
        <fullName evidence="7">Flagellar assembly protein FliH</fullName>
    </recommendedName>
</protein>
<keyword evidence="4" id="KW-1005">Bacterial flagellum biogenesis</keyword>
<evidence type="ECO:0000256" key="1">
    <source>
        <dbReference type="ARBA" id="ARBA00003041"/>
    </source>
</evidence>
<dbReference type="InterPro" id="IPR018035">
    <property type="entry name" value="Flagellar_FliH/T3SS_HrpE"/>
</dbReference>
<evidence type="ECO:0000256" key="5">
    <source>
        <dbReference type="ARBA" id="ARBA00022927"/>
    </source>
</evidence>
<dbReference type="Proteomes" id="UP000281498">
    <property type="component" value="Unassembled WGS sequence"/>
</dbReference>
<evidence type="ECO:0000259" key="9">
    <source>
        <dbReference type="Pfam" id="PF02108"/>
    </source>
</evidence>
<evidence type="ECO:0000313" key="11">
    <source>
        <dbReference type="Proteomes" id="UP000281498"/>
    </source>
</evidence>
<keyword evidence="10" id="KW-0969">Cilium</keyword>
<feature type="coiled-coil region" evidence="8">
    <location>
        <begin position="59"/>
        <end position="142"/>
    </location>
</feature>
<comment type="function">
    <text evidence="1">Needed for flagellar regrowth and assembly.</text>
</comment>
<keyword evidence="3" id="KW-0813">Transport</keyword>
<evidence type="ECO:0000256" key="8">
    <source>
        <dbReference type="SAM" id="Coils"/>
    </source>
</evidence>
<dbReference type="NCBIfam" id="TIGR03825">
    <property type="entry name" value="FliH_bacil"/>
    <property type="match status" value="1"/>
</dbReference>
<dbReference type="InterPro" id="IPR051472">
    <property type="entry name" value="T3SS_Stator/FliH"/>
</dbReference>
<evidence type="ECO:0000256" key="3">
    <source>
        <dbReference type="ARBA" id="ARBA00022448"/>
    </source>
</evidence>
<accession>A0A3A9KHF8</accession>
<dbReference type="GO" id="GO:0044781">
    <property type="term" value="P:bacterial-type flagellum organization"/>
    <property type="evidence" value="ECO:0007669"/>
    <property type="project" value="UniProtKB-KW"/>
</dbReference>
<keyword evidence="10" id="KW-0282">Flagellum</keyword>
<comment type="caution">
    <text evidence="10">The sequence shown here is derived from an EMBL/GenBank/DDBJ whole genome shotgun (WGS) entry which is preliminary data.</text>
</comment>
<dbReference type="GO" id="GO:0015031">
    <property type="term" value="P:protein transport"/>
    <property type="evidence" value="ECO:0007669"/>
    <property type="project" value="UniProtKB-KW"/>
</dbReference>
<proteinExistence type="inferred from homology"/>